<accession>A0A6A5YKR5</accession>
<dbReference type="Gene3D" id="3.30.428.70">
    <property type="match status" value="1"/>
</dbReference>
<dbReference type="PANTHER" id="PTHR38420:SF1">
    <property type="entry name" value="PUTATIVE (AFU_ORTHOLOGUE AFUA_5G14690)-RELATED"/>
    <property type="match status" value="1"/>
</dbReference>
<dbReference type="SUPFAM" id="SSF54197">
    <property type="entry name" value="HIT-like"/>
    <property type="match status" value="1"/>
</dbReference>
<evidence type="ECO:0000259" key="1">
    <source>
        <dbReference type="Pfam" id="PF09830"/>
    </source>
</evidence>
<dbReference type="PANTHER" id="PTHR38420">
    <property type="entry name" value="AP-4-A PHOSPHORYLASE II"/>
    <property type="match status" value="1"/>
</dbReference>
<dbReference type="AlphaFoldDB" id="A0A6A5YKR5"/>
<dbReference type="Pfam" id="PF09830">
    <property type="entry name" value="ATP_transf"/>
    <property type="match status" value="1"/>
</dbReference>
<evidence type="ECO:0000259" key="2">
    <source>
        <dbReference type="Pfam" id="PF19327"/>
    </source>
</evidence>
<protein>
    <submittedName>
        <fullName evidence="3">Uncharacterized protein</fullName>
    </submittedName>
</protein>
<dbReference type="InterPro" id="IPR009163">
    <property type="entry name" value="Ap4A_phos1/2"/>
</dbReference>
<reference evidence="3" key="1">
    <citation type="journal article" date="2020" name="Stud. Mycol.">
        <title>101 Dothideomycetes genomes: a test case for predicting lifestyles and emergence of pathogens.</title>
        <authorList>
            <person name="Haridas S."/>
            <person name="Albert R."/>
            <person name="Binder M."/>
            <person name="Bloem J."/>
            <person name="Labutti K."/>
            <person name="Salamov A."/>
            <person name="Andreopoulos B."/>
            <person name="Baker S."/>
            <person name="Barry K."/>
            <person name="Bills G."/>
            <person name="Bluhm B."/>
            <person name="Cannon C."/>
            <person name="Castanera R."/>
            <person name="Culley D."/>
            <person name="Daum C."/>
            <person name="Ezra D."/>
            <person name="Gonzalez J."/>
            <person name="Henrissat B."/>
            <person name="Kuo A."/>
            <person name="Liang C."/>
            <person name="Lipzen A."/>
            <person name="Lutzoni F."/>
            <person name="Magnuson J."/>
            <person name="Mondo S."/>
            <person name="Nolan M."/>
            <person name="Ohm R."/>
            <person name="Pangilinan J."/>
            <person name="Park H.-J."/>
            <person name="Ramirez L."/>
            <person name="Alfaro M."/>
            <person name="Sun H."/>
            <person name="Tritt A."/>
            <person name="Yoshinaga Y."/>
            <person name="Zwiers L.-H."/>
            <person name="Turgeon B."/>
            <person name="Goodwin S."/>
            <person name="Spatafora J."/>
            <person name="Crous P."/>
            <person name="Grigoriev I."/>
        </authorList>
    </citation>
    <scope>NUCLEOTIDE SEQUENCE</scope>
    <source>
        <strain evidence="3">CBS 627.86</strain>
    </source>
</reference>
<proteinExistence type="predicted"/>
<gene>
    <name evidence="3" type="ORF">BDV96DRAFT_505521</name>
</gene>
<dbReference type="InterPro" id="IPR019200">
    <property type="entry name" value="ATP_adenylylTrfase_C"/>
</dbReference>
<evidence type="ECO:0000313" key="3">
    <source>
        <dbReference type="EMBL" id="KAF2107839.1"/>
    </source>
</evidence>
<dbReference type="InterPro" id="IPR045759">
    <property type="entry name" value="Ap4A_phos1/2_N"/>
</dbReference>
<evidence type="ECO:0000313" key="4">
    <source>
        <dbReference type="Proteomes" id="UP000799770"/>
    </source>
</evidence>
<organism evidence="3 4">
    <name type="scientific">Lophiotrema nucula</name>
    <dbReference type="NCBI Taxonomy" id="690887"/>
    <lineage>
        <taxon>Eukaryota</taxon>
        <taxon>Fungi</taxon>
        <taxon>Dikarya</taxon>
        <taxon>Ascomycota</taxon>
        <taxon>Pezizomycotina</taxon>
        <taxon>Dothideomycetes</taxon>
        <taxon>Pleosporomycetidae</taxon>
        <taxon>Pleosporales</taxon>
        <taxon>Lophiotremataceae</taxon>
        <taxon>Lophiotrema</taxon>
    </lineage>
</organism>
<dbReference type="GO" id="GO:0005524">
    <property type="term" value="F:ATP binding"/>
    <property type="evidence" value="ECO:0007669"/>
    <property type="project" value="InterPro"/>
</dbReference>
<dbReference type="GO" id="GO:0003877">
    <property type="term" value="F:ATP:ADP adenylyltransferase activity"/>
    <property type="evidence" value="ECO:0007669"/>
    <property type="project" value="InterPro"/>
</dbReference>
<dbReference type="Pfam" id="PF19327">
    <property type="entry name" value="Ap4A_phos_N"/>
    <property type="match status" value="1"/>
</dbReference>
<sequence>MADLSDDKLLADFDQLVEEGVIVYGPHELVEVDCDGYPFEFRICPALKRKPHQVGAVLDSSFDKSRKWGPGSDMYCPDERLIIKQLNGTHDLAHNLFCVDRPQYVVLTSDSYKKQHEPLDEDDMKVILEMLKELKGFYVIYNCGEAAGCSRSHKHIQGLIGPPTAFGSFIDEEKSKSIPFKFFSHHFEQGFEGTSSSELLKTYEALLEKAKDALNTPKESICPHNVVLWQDWLMVIPRRSGTIGGASANSGGMFGSVWVTDQDEVDKWTRIGVRQVLEGLGLPR</sequence>
<dbReference type="OrthoDB" id="10267950at2759"/>
<dbReference type="InterPro" id="IPR036265">
    <property type="entry name" value="HIT-like_sf"/>
</dbReference>
<feature type="domain" description="ATP adenylyltransferase C-terminal" evidence="1">
    <location>
        <begin position="177"/>
        <end position="283"/>
    </location>
</feature>
<dbReference type="EMBL" id="ML977351">
    <property type="protein sequence ID" value="KAF2107839.1"/>
    <property type="molecule type" value="Genomic_DNA"/>
</dbReference>
<dbReference type="Proteomes" id="UP000799770">
    <property type="component" value="Unassembled WGS sequence"/>
</dbReference>
<keyword evidence="4" id="KW-1185">Reference proteome</keyword>
<name>A0A6A5YKR5_9PLEO</name>
<feature type="domain" description="Ap4A phosphorylase 1/2 N-terminal" evidence="2">
    <location>
        <begin position="31"/>
        <end position="157"/>
    </location>
</feature>
<dbReference type="InterPro" id="IPR043171">
    <property type="entry name" value="Ap4A_phos1/2-like"/>
</dbReference>
<dbReference type="GO" id="GO:0009117">
    <property type="term" value="P:nucleotide metabolic process"/>
    <property type="evidence" value="ECO:0007669"/>
    <property type="project" value="InterPro"/>
</dbReference>